<evidence type="ECO:0000256" key="3">
    <source>
        <dbReference type="ARBA" id="ARBA00017941"/>
    </source>
</evidence>
<evidence type="ECO:0000259" key="7">
    <source>
        <dbReference type="Pfam" id="PF00460"/>
    </source>
</evidence>
<evidence type="ECO:0000256" key="5">
    <source>
        <dbReference type="ARBA" id="ARBA00025933"/>
    </source>
</evidence>
<dbReference type="NCBIfam" id="TIGR01395">
    <property type="entry name" value="FlgC"/>
    <property type="match status" value="1"/>
</dbReference>
<dbReference type="OrthoDB" id="9794148at2"/>
<evidence type="ECO:0000256" key="6">
    <source>
        <dbReference type="RuleBase" id="RU362062"/>
    </source>
</evidence>
<organism evidence="9 10">
    <name type="scientific">Poriferisphaera corsica</name>
    <dbReference type="NCBI Taxonomy" id="2528020"/>
    <lineage>
        <taxon>Bacteria</taxon>
        <taxon>Pseudomonadati</taxon>
        <taxon>Planctomycetota</taxon>
        <taxon>Phycisphaerae</taxon>
        <taxon>Phycisphaerales</taxon>
        <taxon>Phycisphaeraceae</taxon>
        <taxon>Poriferisphaera</taxon>
    </lineage>
</organism>
<comment type="subunit">
    <text evidence="5 6">The basal body constitutes a major portion of the flagellar organelle and consists of four rings (L,P,S, and M) mounted on a central rod. The rod consists of about 26 subunits of FlgG in the distal portion, and FlgB, FlgC and FlgF are thought to build up the proximal portion of the rod with about 6 subunits each.</text>
</comment>
<feature type="domain" description="Flagellar basal body rod protein N-terminal" evidence="7">
    <location>
        <begin position="5"/>
        <end position="31"/>
    </location>
</feature>
<dbReference type="AlphaFoldDB" id="A0A517YSE6"/>
<dbReference type="GO" id="GO:0030694">
    <property type="term" value="C:bacterial-type flagellum basal body, rod"/>
    <property type="evidence" value="ECO:0007669"/>
    <property type="project" value="UniProtKB-UniRule"/>
</dbReference>
<evidence type="ECO:0000256" key="2">
    <source>
        <dbReference type="ARBA" id="ARBA00009677"/>
    </source>
</evidence>
<dbReference type="Pfam" id="PF00460">
    <property type="entry name" value="Flg_bb_rod"/>
    <property type="match status" value="1"/>
</dbReference>
<reference evidence="9 10" key="1">
    <citation type="submission" date="2019-02" db="EMBL/GenBank/DDBJ databases">
        <title>Deep-cultivation of Planctomycetes and their phenomic and genomic characterization uncovers novel biology.</title>
        <authorList>
            <person name="Wiegand S."/>
            <person name="Jogler M."/>
            <person name="Boedeker C."/>
            <person name="Pinto D."/>
            <person name="Vollmers J."/>
            <person name="Rivas-Marin E."/>
            <person name="Kohn T."/>
            <person name="Peeters S.H."/>
            <person name="Heuer A."/>
            <person name="Rast P."/>
            <person name="Oberbeckmann S."/>
            <person name="Bunk B."/>
            <person name="Jeske O."/>
            <person name="Meyerdierks A."/>
            <person name="Storesund J.E."/>
            <person name="Kallscheuer N."/>
            <person name="Luecker S."/>
            <person name="Lage O.M."/>
            <person name="Pohl T."/>
            <person name="Merkel B.J."/>
            <person name="Hornburger P."/>
            <person name="Mueller R.-W."/>
            <person name="Bruemmer F."/>
            <person name="Labrenz M."/>
            <person name="Spormann A.M."/>
            <person name="Op den Camp H."/>
            <person name="Overmann J."/>
            <person name="Amann R."/>
            <person name="Jetten M.S.M."/>
            <person name="Mascher T."/>
            <person name="Medema M.H."/>
            <person name="Devos D.P."/>
            <person name="Kaster A.-K."/>
            <person name="Ovreas L."/>
            <person name="Rohde M."/>
            <person name="Galperin M.Y."/>
            <person name="Jogler C."/>
        </authorList>
    </citation>
    <scope>NUCLEOTIDE SEQUENCE [LARGE SCALE GENOMIC DNA]</scope>
    <source>
        <strain evidence="9 10">KS4</strain>
    </source>
</reference>
<evidence type="ECO:0000256" key="1">
    <source>
        <dbReference type="ARBA" id="ARBA00004117"/>
    </source>
</evidence>
<dbReference type="InterPro" id="IPR010930">
    <property type="entry name" value="Flg_bb/hook_C_dom"/>
</dbReference>
<dbReference type="Proteomes" id="UP000317369">
    <property type="component" value="Chromosome"/>
</dbReference>
<keyword evidence="4 6" id="KW-0975">Bacterial flagellum</keyword>
<dbReference type="Pfam" id="PF06429">
    <property type="entry name" value="Flg_bbr_C"/>
    <property type="match status" value="1"/>
</dbReference>
<keyword evidence="10" id="KW-1185">Reference proteome</keyword>
<feature type="domain" description="Flagellar basal-body/hook protein C-terminal" evidence="8">
    <location>
        <begin position="88"/>
        <end position="132"/>
    </location>
</feature>
<evidence type="ECO:0000313" key="9">
    <source>
        <dbReference type="EMBL" id="QDU33163.1"/>
    </source>
</evidence>
<dbReference type="InterPro" id="IPR006299">
    <property type="entry name" value="FlgC"/>
</dbReference>
<evidence type="ECO:0000259" key="8">
    <source>
        <dbReference type="Pfam" id="PF06429"/>
    </source>
</evidence>
<comment type="similarity">
    <text evidence="2">Belongs to the flagella basal body rod proteins family.</text>
</comment>
<sequence>MFGSLDISTSALVAQRTRMETISANLANKDTILNPKNEYEPYRRRMVVFGEGDARTGKDGGVHVQEILLDDAPFKKFLDPSNKFADEEGYIYKPNIDSAIEQINALEAARSYEANITAAEATKSMLQTSLRLLA</sequence>
<dbReference type="GO" id="GO:0071978">
    <property type="term" value="P:bacterial-type flagellum-dependent swarming motility"/>
    <property type="evidence" value="ECO:0007669"/>
    <property type="project" value="TreeGrafter"/>
</dbReference>
<keyword evidence="9" id="KW-0969">Cilium</keyword>
<protein>
    <recommendedName>
        <fullName evidence="3 6">Flagellar basal-body rod protein FlgC</fullName>
    </recommendedName>
</protein>
<evidence type="ECO:0000256" key="4">
    <source>
        <dbReference type="ARBA" id="ARBA00023143"/>
    </source>
</evidence>
<gene>
    <name evidence="9" type="primary">flgC</name>
    <name evidence="9" type="ORF">KS4_12080</name>
</gene>
<dbReference type="RefSeq" id="WP_145075846.1">
    <property type="nucleotide sequence ID" value="NZ_CP036425.1"/>
</dbReference>
<keyword evidence="9" id="KW-0966">Cell projection</keyword>
<accession>A0A517YSE6</accession>
<dbReference type="PANTHER" id="PTHR30435">
    <property type="entry name" value="FLAGELLAR PROTEIN"/>
    <property type="match status" value="1"/>
</dbReference>
<dbReference type="PROSITE" id="PS00588">
    <property type="entry name" value="FLAGELLA_BB_ROD"/>
    <property type="match status" value="1"/>
</dbReference>
<dbReference type="InterPro" id="IPR019776">
    <property type="entry name" value="Flagellar_basal_body_rod_CS"/>
</dbReference>
<proteinExistence type="inferred from homology"/>
<comment type="subcellular location">
    <subcellularLocation>
        <location evidence="1 6">Bacterial flagellum basal body</location>
    </subcellularLocation>
</comment>
<evidence type="ECO:0000313" key="10">
    <source>
        <dbReference type="Proteomes" id="UP000317369"/>
    </source>
</evidence>
<keyword evidence="9" id="KW-0282">Flagellum</keyword>
<name>A0A517YSE6_9BACT</name>
<dbReference type="KEGG" id="pcor:KS4_12080"/>
<dbReference type="EMBL" id="CP036425">
    <property type="protein sequence ID" value="QDU33163.1"/>
    <property type="molecule type" value="Genomic_DNA"/>
</dbReference>
<dbReference type="InterPro" id="IPR001444">
    <property type="entry name" value="Flag_bb_rod_N"/>
</dbReference>
<dbReference type="PANTHER" id="PTHR30435:SF2">
    <property type="entry name" value="FLAGELLAR BASAL-BODY ROD PROTEIN FLGC"/>
    <property type="match status" value="1"/>
</dbReference>